<dbReference type="PANTHER" id="PTHR48098">
    <property type="entry name" value="ENTEROCHELIN ESTERASE-RELATED"/>
    <property type="match status" value="1"/>
</dbReference>
<evidence type="ECO:0000313" key="2">
    <source>
        <dbReference type="Proteomes" id="UP001597362"/>
    </source>
</evidence>
<gene>
    <name evidence="1" type="ORF">ACFSJH_17655</name>
</gene>
<dbReference type="Proteomes" id="UP001597362">
    <property type="component" value="Unassembled WGS sequence"/>
</dbReference>
<dbReference type="PANTHER" id="PTHR48098:SF1">
    <property type="entry name" value="DIACYLGLYCEROL ACYLTRANSFERASE_MYCOLYLTRANSFERASE AG85A"/>
    <property type="match status" value="1"/>
</dbReference>
<accession>A0ABW4YQ03</accession>
<reference evidence="2" key="1">
    <citation type="journal article" date="2019" name="Int. J. Syst. Evol. Microbiol.">
        <title>The Global Catalogue of Microorganisms (GCM) 10K type strain sequencing project: providing services to taxonomists for standard genome sequencing and annotation.</title>
        <authorList>
            <consortium name="The Broad Institute Genomics Platform"/>
            <consortium name="The Broad Institute Genome Sequencing Center for Infectious Disease"/>
            <person name="Wu L."/>
            <person name="Ma J."/>
        </authorList>
    </citation>
    <scope>NUCLEOTIDE SEQUENCE [LARGE SCALE GENOMIC DNA]</scope>
    <source>
        <strain evidence="2">GH52</strain>
    </source>
</reference>
<dbReference type="InterPro" id="IPR029058">
    <property type="entry name" value="AB_hydrolase_fold"/>
</dbReference>
<protein>
    <submittedName>
        <fullName evidence="1">Alpha/beta hydrolase</fullName>
    </submittedName>
</protein>
<dbReference type="Gene3D" id="3.40.50.1820">
    <property type="entry name" value="alpha/beta hydrolase"/>
    <property type="match status" value="1"/>
</dbReference>
<comment type="caution">
    <text evidence="1">The sequence shown here is derived from an EMBL/GenBank/DDBJ whole genome shotgun (WGS) entry which is preliminary data.</text>
</comment>
<keyword evidence="1" id="KW-0378">Hydrolase</keyword>
<dbReference type="RefSeq" id="WP_377774810.1">
    <property type="nucleotide sequence ID" value="NZ_JBHUHO010000041.1"/>
</dbReference>
<dbReference type="EMBL" id="JBHUHO010000041">
    <property type="protein sequence ID" value="MFD2117559.1"/>
    <property type="molecule type" value="Genomic_DNA"/>
</dbReference>
<dbReference type="GO" id="GO:0016787">
    <property type="term" value="F:hydrolase activity"/>
    <property type="evidence" value="ECO:0007669"/>
    <property type="project" value="UniProtKB-KW"/>
</dbReference>
<organism evidence="1 2">
    <name type="scientific">Paenibacillus yanchengensis</name>
    <dbReference type="NCBI Taxonomy" id="2035833"/>
    <lineage>
        <taxon>Bacteria</taxon>
        <taxon>Bacillati</taxon>
        <taxon>Bacillota</taxon>
        <taxon>Bacilli</taxon>
        <taxon>Bacillales</taxon>
        <taxon>Paenibacillaceae</taxon>
        <taxon>Paenibacillus</taxon>
    </lineage>
</organism>
<dbReference type="InterPro" id="IPR000801">
    <property type="entry name" value="Esterase-like"/>
</dbReference>
<proteinExistence type="predicted"/>
<keyword evidence="2" id="KW-1185">Reference proteome</keyword>
<dbReference type="Pfam" id="PF00756">
    <property type="entry name" value="Esterase"/>
    <property type="match status" value="1"/>
</dbReference>
<dbReference type="InterPro" id="IPR050583">
    <property type="entry name" value="Mycobacterial_A85_antigen"/>
</dbReference>
<name>A0ABW4YQ03_9BACL</name>
<dbReference type="SUPFAM" id="SSF53474">
    <property type="entry name" value="alpha/beta-Hydrolases"/>
    <property type="match status" value="1"/>
</dbReference>
<evidence type="ECO:0000313" key="1">
    <source>
        <dbReference type="EMBL" id="MFD2117559.1"/>
    </source>
</evidence>
<sequence>MAWIECNFFSETLMLSTKMTVLLPEQTAGQVGQRNVRLGDKHPTLYLLHGATDDDTIWLRRTSIERYVAPLGIAVVMPQVHLSFYTDMKYGMKFGQFISEELPEIARSFFHLSDKREDNFIAGLSMGGYGAFKQALTYPDRYAAAASLSGVLDIAAHHARTALSFNPLALVFGDEQLENTKHDLFHLADQVARSSDPKPLLYQACGTEDFLYEQNQKFRDHSKSLQLPLTYVEGPGTHDWAYWDATIQDVLRWLPIQQPASL</sequence>